<evidence type="ECO:0000313" key="2">
    <source>
        <dbReference type="EMBL" id="GAN13962.1"/>
    </source>
</evidence>
<dbReference type="RefSeq" id="WP_037569173.1">
    <property type="nucleotide sequence ID" value="NZ_BBJS01000030.1"/>
</dbReference>
<keyword evidence="3" id="KW-1185">Reference proteome</keyword>
<evidence type="ECO:0000313" key="3">
    <source>
        <dbReference type="Proteomes" id="UP000032025"/>
    </source>
</evidence>
<name>A0A0C9NCD1_SPHPI</name>
<dbReference type="Pfam" id="PF14325">
    <property type="entry name" value="DUF4383"/>
    <property type="match status" value="1"/>
</dbReference>
<feature type="transmembrane region" description="Helical" evidence="1">
    <location>
        <begin position="106"/>
        <end position="128"/>
    </location>
</feature>
<accession>A0A0C9NCD1</accession>
<proteinExistence type="predicted"/>
<keyword evidence="1" id="KW-0812">Transmembrane</keyword>
<dbReference type="GeneID" id="78528871"/>
<gene>
    <name evidence="2" type="ORF">SP6_30_01030</name>
</gene>
<keyword evidence="1" id="KW-1133">Transmembrane helix</keyword>
<keyword evidence="1" id="KW-0472">Membrane</keyword>
<sequence>MNRVRVFGAAYCIGFMLVVAIGYVPQFHDADGNLFGLFKLDLYDDSLHFFSGLWAGIAAWWSYGATRRYFRLFGPLYFADGVMGLFLGSGYLDGGIFLYGPLRESMYAHVFANLPHLVIGGVAIWVGYRLAQAPAGAAQPAVA</sequence>
<dbReference type="Proteomes" id="UP000032025">
    <property type="component" value="Unassembled WGS sequence"/>
</dbReference>
<protein>
    <submittedName>
        <fullName evidence="2">DNA, contig: SP630</fullName>
    </submittedName>
</protein>
<feature type="transmembrane region" description="Helical" evidence="1">
    <location>
        <begin position="46"/>
        <end position="64"/>
    </location>
</feature>
<feature type="transmembrane region" description="Helical" evidence="1">
    <location>
        <begin position="76"/>
        <end position="100"/>
    </location>
</feature>
<feature type="transmembrane region" description="Helical" evidence="1">
    <location>
        <begin position="7"/>
        <end position="26"/>
    </location>
</feature>
<comment type="caution">
    <text evidence="2">The sequence shown here is derived from an EMBL/GenBank/DDBJ whole genome shotgun (WGS) entry which is preliminary data.</text>
</comment>
<evidence type="ECO:0000256" key="1">
    <source>
        <dbReference type="SAM" id="Phobius"/>
    </source>
</evidence>
<reference evidence="2 3" key="1">
    <citation type="submission" date="2014-08" db="EMBL/GenBank/DDBJ databases">
        <title>Whole genome shotgun sequence of Sphingomonas paucimobilis NBRC 13935.</title>
        <authorList>
            <person name="Hosoyama A."/>
            <person name="Hashimoto M."/>
            <person name="Hosoyama Y."/>
            <person name="Noguchi M."/>
            <person name="Uohara A."/>
            <person name="Ohji S."/>
            <person name="Katano-Makiyama Y."/>
            <person name="Ichikawa N."/>
            <person name="Kimura A."/>
            <person name="Yamazoe A."/>
            <person name="Fujita N."/>
        </authorList>
    </citation>
    <scope>NUCLEOTIDE SEQUENCE [LARGE SCALE GENOMIC DNA]</scope>
    <source>
        <strain evidence="2 3">NBRC 13935</strain>
    </source>
</reference>
<organism evidence="2 3">
    <name type="scientific">Sphingomonas paucimobilis NBRC 13935</name>
    <dbReference type="NCBI Taxonomy" id="1219050"/>
    <lineage>
        <taxon>Bacteria</taxon>
        <taxon>Pseudomonadati</taxon>
        <taxon>Pseudomonadota</taxon>
        <taxon>Alphaproteobacteria</taxon>
        <taxon>Sphingomonadales</taxon>
        <taxon>Sphingomonadaceae</taxon>
        <taxon>Sphingomonas</taxon>
    </lineage>
</organism>
<dbReference type="AlphaFoldDB" id="A0A0C9NCD1"/>
<dbReference type="EMBL" id="BBJS01000030">
    <property type="protein sequence ID" value="GAN13962.1"/>
    <property type="molecule type" value="Genomic_DNA"/>
</dbReference>